<evidence type="ECO:0000256" key="2">
    <source>
        <dbReference type="ARBA" id="ARBA00023274"/>
    </source>
</evidence>
<name>A0A453IUV3_AEGTS</name>
<dbReference type="PANTHER" id="PTHR11831">
    <property type="entry name" value="30S 40S RIBOSOMAL PROTEIN"/>
    <property type="match status" value="1"/>
</dbReference>
<dbReference type="GO" id="GO:0042274">
    <property type="term" value="P:ribosomal small subunit biogenesis"/>
    <property type="evidence" value="ECO:0007669"/>
    <property type="project" value="TreeGrafter"/>
</dbReference>
<keyword evidence="4" id="KW-1185">Reference proteome</keyword>
<comment type="similarity">
    <text evidence="1">Belongs to the universal ribosomal protein uS4 family.</text>
</comment>
<protein>
    <submittedName>
        <fullName evidence="3">Uncharacterized protein</fullName>
    </submittedName>
</protein>
<dbReference type="Proteomes" id="UP000015105">
    <property type="component" value="Chromosome 4D"/>
</dbReference>
<dbReference type="STRING" id="200361.A0A453IUV3"/>
<keyword evidence="2" id="KW-0687">Ribonucleoprotein</keyword>
<dbReference type="EnsemblPlants" id="AET4Gv20684600.1">
    <property type="protein sequence ID" value="AET4Gv20684600.1"/>
    <property type="gene ID" value="AET4Gv20684600"/>
</dbReference>
<organism evidence="3 4">
    <name type="scientific">Aegilops tauschii subsp. strangulata</name>
    <name type="common">Goatgrass</name>
    <dbReference type="NCBI Taxonomy" id="200361"/>
    <lineage>
        <taxon>Eukaryota</taxon>
        <taxon>Viridiplantae</taxon>
        <taxon>Streptophyta</taxon>
        <taxon>Embryophyta</taxon>
        <taxon>Tracheophyta</taxon>
        <taxon>Spermatophyta</taxon>
        <taxon>Magnoliopsida</taxon>
        <taxon>Liliopsida</taxon>
        <taxon>Poales</taxon>
        <taxon>Poaceae</taxon>
        <taxon>BOP clade</taxon>
        <taxon>Pooideae</taxon>
        <taxon>Triticodae</taxon>
        <taxon>Triticeae</taxon>
        <taxon>Triticinae</taxon>
        <taxon>Aegilops</taxon>
    </lineage>
</organism>
<dbReference type="GO" id="GO:0019843">
    <property type="term" value="F:rRNA binding"/>
    <property type="evidence" value="ECO:0007669"/>
    <property type="project" value="InterPro"/>
</dbReference>
<dbReference type="InterPro" id="IPR022801">
    <property type="entry name" value="Ribosomal_uS4"/>
</dbReference>
<evidence type="ECO:0000256" key="1">
    <source>
        <dbReference type="ARBA" id="ARBA00007465"/>
    </source>
</evidence>
<accession>A0A453IUV3</accession>
<reference evidence="3" key="3">
    <citation type="journal article" date="2017" name="Nature">
        <title>Genome sequence of the progenitor of the wheat D genome Aegilops tauschii.</title>
        <authorList>
            <person name="Luo M.C."/>
            <person name="Gu Y.Q."/>
            <person name="Puiu D."/>
            <person name="Wang H."/>
            <person name="Twardziok S.O."/>
            <person name="Deal K.R."/>
            <person name="Huo N."/>
            <person name="Zhu T."/>
            <person name="Wang L."/>
            <person name="Wang Y."/>
            <person name="McGuire P.E."/>
            <person name="Liu S."/>
            <person name="Long H."/>
            <person name="Ramasamy R.K."/>
            <person name="Rodriguez J.C."/>
            <person name="Van S.L."/>
            <person name="Yuan L."/>
            <person name="Wang Z."/>
            <person name="Xia Z."/>
            <person name="Xiao L."/>
            <person name="Anderson O.D."/>
            <person name="Ouyang S."/>
            <person name="Liang Y."/>
            <person name="Zimin A.V."/>
            <person name="Pertea G."/>
            <person name="Qi P."/>
            <person name="Bennetzen J.L."/>
            <person name="Dai X."/>
            <person name="Dawson M.W."/>
            <person name="Muller H.G."/>
            <person name="Kugler K."/>
            <person name="Rivarola-Duarte L."/>
            <person name="Spannagl M."/>
            <person name="Mayer K.F.X."/>
            <person name="Lu F.H."/>
            <person name="Bevan M.W."/>
            <person name="Leroy P."/>
            <person name="Li P."/>
            <person name="You F.M."/>
            <person name="Sun Q."/>
            <person name="Liu Z."/>
            <person name="Lyons E."/>
            <person name="Wicker T."/>
            <person name="Salzberg S.L."/>
            <person name="Devos K.M."/>
            <person name="Dvorak J."/>
        </authorList>
    </citation>
    <scope>NUCLEOTIDE SEQUENCE [LARGE SCALE GENOMIC DNA]</scope>
    <source>
        <strain evidence="3">cv. AL8/78</strain>
    </source>
</reference>
<dbReference type="AlphaFoldDB" id="A0A453IUV3"/>
<dbReference type="Gramene" id="AET4Gv20684600.1">
    <property type="protein sequence ID" value="AET4Gv20684600.1"/>
    <property type="gene ID" value="AET4Gv20684600"/>
</dbReference>
<reference evidence="4" key="1">
    <citation type="journal article" date="2014" name="Science">
        <title>Ancient hybridizations among the ancestral genomes of bread wheat.</title>
        <authorList>
            <consortium name="International Wheat Genome Sequencing Consortium,"/>
            <person name="Marcussen T."/>
            <person name="Sandve S.R."/>
            <person name="Heier L."/>
            <person name="Spannagl M."/>
            <person name="Pfeifer M."/>
            <person name="Jakobsen K.S."/>
            <person name="Wulff B.B."/>
            <person name="Steuernagel B."/>
            <person name="Mayer K.F."/>
            <person name="Olsen O.A."/>
        </authorList>
    </citation>
    <scope>NUCLEOTIDE SEQUENCE [LARGE SCALE GENOMIC DNA]</scope>
    <source>
        <strain evidence="4">cv. AL8/78</strain>
    </source>
</reference>
<reference evidence="3" key="4">
    <citation type="submission" date="2019-03" db="UniProtKB">
        <authorList>
            <consortium name="EnsemblPlants"/>
        </authorList>
    </citation>
    <scope>IDENTIFICATION</scope>
</reference>
<evidence type="ECO:0000313" key="4">
    <source>
        <dbReference type="Proteomes" id="UP000015105"/>
    </source>
</evidence>
<sequence length="95" mass="11503">MCRLLPGNVWNRELSLIQRRILRRLRNKRRCIKRNLSRRENLNSNIKSQTTRKLSLYYGDLPIREMHRGRQRTLYIPFFTQSRNKIGRDSGSSPF</sequence>
<dbReference type="GO" id="GO:0003735">
    <property type="term" value="F:structural constituent of ribosome"/>
    <property type="evidence" value="ECO:0007669"/>
    <property type="project" value="TreeGrafter"/>
</dbReference>
<proteinExistence type="inferred from homology"/>
<reference evidence="3" key="5">
    <citation type="journal article" date="2021" name="G3 (Bethesda)">
        <title>Aegilops tauschii genome assembly Aet v5.0 features greater sequence contiguity and improved annotation.</title>
        <authorList>
            <person name="Wang L."/>
            <person name="Zhu T."/>
            <person name="Rodriguez J.C."/>
            <person name="Deal K.R."/>
            <person name="Dubcovsky J."/>
            <person name="McGuire P.E."/>
            <person name="Lux T."/>
            <person name="Spannagl M."/>
            <person name="Mayer K.F.X."/>
            <person name="Baldrich P."/>
            <person name="Meyers B.C."/>
            <person name="Huo N."/>
            <person name="Gu Y.Q."/>
            <person name="Zhou H."/>
            <person name="Devos K.M."/>
            <person name="Bennetzen J.L."/>
            <person name="Unver T."/>
            <person name="Budak H."/>
            <person name="Gulick P.J."/>
            <person name="Galiba G."/>
            <person name="Kalapos B."/>
            <person name="Nelson D.R."/>
            <person name="Li P."/>
            <person name="You F.M."/>
            <person name="Luo M.C."/>
            <person name="Dvorak J."/>
        </authorList>
    </citation>
    <scope>NUCLEOTIDE SEQUENCE [LARGE SCALE GENOMIC DNA]</scope>
    <source>
        <strain evidence="3">cv. AL8/78</strain>
    </source>
</reference>
<dbReference type="GO" id="GO:0015935">
    <property type="term" value="C:small ribosomal subunit"/>
    <property type="evidence" value="ECO:0007669"/>
    <property type="project" value="TreeGrafter"/>
</dbReference>
<reference evidence="4" key="2">
    <citation type="journal article" date="2017" name="Nat. Plants">
        <title>The Aegilops tauschii genome reveals multiple impacts of transposons.</title>
        <authorList>
            <person name="Zhao G."/>
            <person name="Zou C."/>
            <person name="Li K."/>
            <person name="Wang K."/>
            <person name="Li T."/>
            <person name="Gao L."/>
            <person name="Zhang X."/>
            <person name="Wang H."/>
            <person name="Yang Z."/>
            <person name="Liu X."/>
            <person name="Jiang W."/>
            <person name="Mao L."/>
            <person name="Kong X."/>
            <person name="Jiao Y."/>
            <person name="Jia J."/>
        </authorList>
    </citation>
    <scope>NUCLEOTIDE SEQUENCE [LARGE SCALE GENOMIC DNA]</scope>
    <source>
        <strain evidence="4">cv. AL8/78</strain>
    </source>
</reference>
<evidence type="ECO:0000313" key="3">
    <source>
        <dbReference type="EnsemblPlants" id="AET4Gv20684600.1"/>
    </source>
</evidence>
<dbReference type="PANTHER" id="PTHR11831:SF30">
    <property type="entry name" value="SMALL RIBOSOMAL SUBUNIT PROTEIN US4M"/>
    <property type="match status" value="1"/>
</dbReference>